<feature type="transmembrane region" description="Helical" evidence="1">
    <location>
        <begin position="70"/>
        <end position="90"/>
    </location>
</feature>
<dbReference type="EMBL" id="FRBG01000002">
    <property type="protein sequence ID" value="SHK51600.1"/>
    <property type="molecule type" value="Genomic_DNA"/>
</dbReference>
<name>A0A150FQW5_CLOPD</name>
<evidence type="ECO:0000313" key="2">
    <source>
        <dbReference type="EMBL" id="KXZ39440.1"/>
    </source>
</evidence>
<evidence type="ECO:0000313" key="5">
    <source>
        <dbReference type="Proteomes" id="UP000323392"/>
    </source>
</evidence>
<dbReference type="AlphaFoldDB" id="A0A150FQW5"/>
<keyword evidence="1" id="KW-0812">Transmembrane</keyword>
<dbReference type="PANTHER" id="PTHR35867">
    <property type="entry name" value="PROTEIN RSEC"/>
    <property type="match status" value="1"/>
</dbReference>
<dbReference type="PATRIC" id="fig|1121328.3.peg.514"/>
<keyword evidence="5" id="KW-1185">Reference proteome</keyword>
<dbReference type="OrthoDB" id="307768at2"/>
<dbReference type="STRING" id="1121328.JWYL7_0515"/>
<dbReference type="PIRSF" id="PIRSF004923">
    <property type="entry name" value="RseC"/>
    <property type="match status" value="1"/>
</dbReference>
<dbReference type="Proteomes" id="UP000323392">
    <property type="component" value="Unassembled WGS sequence"/>
</dbReference>
<dbReference type="EMBL" id="LSFY01000001">
    <property type="protein sequence ID" value="KXZ39440.1"/>
    <property type="molecule type" value="Genomic_DNA"/>
</dbReference>
<feature type="transmembrane region" description="Helical" evidence="1">
    <location>
        <begin position="102"/>
        <end position="120"/>
    </location>
</feature>
<evidence type="ECO:0000313" key="4">
    <source>
        <dbReference type="Proteomes" id="UP000092605"/>
    </source>
</evidence>
<dbReference type="PANTHER" id="PTHR35867:SF1">
    <property type="entry name" value="PROTEIN RSEC"/>
    <property type="match status" value="1"/>
</dbReference>
<accession>A0A150FQW5</accession>
<protein>
    <submittedName>
        <fullName evidence="2">Positive regulator of sigma E, RseC/MucC</fullName>
    </submittedName>
    <submittedName>
        <fullName evidence="3">Positive regulator of sigma(E), RseC/MucC</fullName>
    </submittedName>
</protein>
<keyword evidence="1" id="KW-0472">Membrane</keyword>
<comment type="caution">
    <text evidence="2">The sequence shown here is derived from an EMBL/GenBank/DDBJ whole genome shotgun (WGS) entry which is preliminary data.</text>
</comment>
<evidence type="ECO:0000313" key="3">
    <source>
        <dbReference type="EMBL" id="SHK51600.1"/>
    </source>
</evidence>
<reference evidence="2 4" key="1">
    <citation type="submission" date="2016-02" db="EMBL/GenBank/DDBJ databases">
        <title>Draft genome sequence for Clostridium paradoxum JW-YL-7.</title>
        <authorList>
            <person name="Utturkar S.M."/>
            <person name="Lancaster A."/>
            <person name="Poole F.L."/>
            <person name="Adams M.W."/>
            <person name="Brown S.D."/>
        </authorList>
    </citation>
    <scope>NUCLEOTIDE SEQUENCE [LARGE SCALE GENOMIC DNA]</scope>
    <source>
        <strain evidence="2 4">JW-YL-7</strain>
    </source>
</reference>
<gene>
    <name evidence="2" type="ORF">JWYL7_0515</name>
    <name evidence="3" type="ORF">SAMN05661008_00374</name>
</gene>
<keyword evidence="1" id="KW-1133">Transmembrane helix</keyword>
<proteinExistence type="predicted"/>
<dbReference type="InterPro" id="IPR007359">
    <property type="entry name" value="SigmaE_reg_RseC_MucC"/>
</dbReference>
<reference evidence="3 5" key="2">
    <citation type="submission" date="2016-11" db="EMBL/GenBank/DDBJ databases">
        <authorList>
            <person name="Varghese N."/>
            <person name="Submissions S."/>
        </authorList>
    </citation>
    <scope>NUCLEOTIDE SEQUENCE [LARGE SCALE GENOMIC DNA]</scope>
    <source>
        <strain evidence="3 5">DSM 7308</strain>
    </source>
</reference>
<evidence type="ECO:0000256" key="1">
    <source>
        <dbReference type="SAM" id="Phobius"/>
    </source>
</evidence>
<dbReference type="Pfam" id="PF04246">
    <property type="entry name" value="RseC_MucC"/>
    <property type="match status" value="1"/>
</dbReference>
<dbReference type="RefSeq" id="WP_066068634.1">
    <property type="nucleotide sequence ID" value="NZ_FRBG01000002.1"/>
</dbReference>
<dbReference type="InterPro" id="IPR026268">
    <property type="entry name" value="RseC"/>
</dbReference>
<sequence>MKSLGIVINKEADIAYLKMQRHSACGSCGACKMGDEKSDIEIKAYNKIGAEIGDFVEVDMHVPNFMKAVFIVYTLPLISLLVGVVLGTKVLGQLGYNNTETISLFIGIVLMSLTFLMIRINEKKIRQSGKYIPVITNIIKSSI</sequence>
<dbReference type="Proteomes" id="UP000092605">
    <property type="component" value="Unassembled WGS sequence"/>
</dbReference>
<organism evidence="2 4">
    <name type="scientific">Alkalithermobacter thermoalcaliphilus JW-YL-7 = DSM 7308</name>
    <dbReference type="NCBI Taxonomy" id="1121328"/>
    <lineage>
        <taxon>Bacteria</taxon>
        <taxon>Bacillati</taxon>
        <taxon>Bacillota</taxon>
        <taxon>Clostridia</taxon>
        <taxon>Peptostreptococcales</taxon>
        <taxon>Tepidibacteraceae</taxon>
        <taxon>Alkalithermobacter</taxon>
    </lineage>
</organism>